<evidence type="ECO:0000313" key="4">
    <source>
        <dbReference type="Proteomes" id="UP000509367"/>
    </source>
</evidence>
<evidence type="ECO:0000313" key="3">
    <source>
        <dbReference type="EMBL" id="QKV20627.1"/>
    </source>
</evidence>
<dbReference type="CDD" id="cd06257">
    <property type="entry name" value="DnaJ"/>
    <property type="match status" value="1"/>
</dbReference>
<evidence type="ECO:0000259" key="2">
    <source>
        <dbReference type="PROSITE" id="PS50076"/>
    </source>
</evidence>
<protein>
    <submittedName>
        <fullName evidence="3">J domain-containing protein</fullName>
    </submittedName>
</protein>
<dbReference type="Pfam" id="PF00226">
    <property type="entry name" value="DnaJ"/>
    <property type="match status" value="1"/>
</dbReference>
<gene>
    <name evidence="3" type="ORF">HTY61_10740</name>
</gene>
<dbReference type="InterPro" id="IPR036869">
    <property type="entry name" value="J_dom_sf"/>
</dbReference>
<dbReference type="Gene3D" id="2.60.260.20">
    <property type="entry name" value="Urease metallochaperone UreE, N-terminal domain"/>
    <property type="match status" value="2"/>
</dbReference>
<accession>A0A6N1VNW4</accession>
<dbReference type="InterPro" id="IPR008971">
    <property type="entry name" value="HSP40/DnaJ_pept-bd"/>
</dbReference>
<dbReference type="Proteomes" id="UP000509367">
    <property type="component" value="Chromosome"/>
</dbReference>
<dbReference type="SUPFAM" id="SSF46565">
    <property type="entry name" value="Chaperone J-domain"/>
    <property type="match status" value="1"/>
</dbReference>
<dbReference type="AlphaFoldDB" id="A0A6N1VNW4"/>
<feature type="domain" description="J" evidence="2">
    <location>
        <begin position="3"/>
        <end position="68"/>
    </location>
</feature>
<dbReference type="Gene3D" id="1.10.287.110">
    <property type="entry name" value="DnaJ domain"/>
    <property type="match status" value="1"/>
</dbReference>
<dbReference type="CDD" id="cd10747">
    <property type="entry name" value="DnaJ_C"/>
    <property type="match status" value="1"/>
</dbReference>
<dbReference type="KEGG" id="orm:HTY61_10740"/>
<dbReference type="GO" id="GO:0005737">
    <property type="term" value="C:cytoplasm"/>
    <property type="evidence" value="ECO:0007669"/>
    <property type="project" value="TreeGrafter"/>
</dbReference>
<dbReference type="PANTHER" id="PTHR43096:SF52">
    <property type="entry name" value="DNAJ HOMOLOG 1, MITOCHONDRIAL-RELATED"/>
    <property type="match status" value="1"/>
</dbReference>
<dbReference type="InterPro" id="IPR002939">
    <property type="entry name" value="DnaJ_C"/>
</dbReference>
<proteinExistence type="predicted"/>
<keyword evidence="4" id="KW-1185">Reference proteome</keyword>
<evidence type="ECO:0000256" key="1">
    <source>
        <dbReference type="ARBA" id="ARBA00023186"/>
    </source>
</evidence>
<dbReference type="SUPFAM" id="SSF49493">
    <property type="entry name" value="HSP40/DnaJ peptide-binding domain"/>
    <property type="match status" value="2"/>
</dbReference>
<dbReference type="InterPro" id="IPR001623">
    <property type="entry name" value="DnaJ_domain"/>
</dbReference>
<dbReference type="GO" id="GO:0042026">
    <property type="term" value="P:protein refolding"/>
    <property type="evidence" value="ECO:0007669"/>
    <property type="project" value="TreeGrafter"/>
</dbReference>
<keyword evidence="1" id="KW-0143">Chaperone</keyword>
<dbReference type="PROSITE" id="PS50076">
    <property type="entry name" value="DNAJ_2"/>
    <property type="match status" value="1"/>
</dbReference>
<name>A0A6N1VNW4_9HYPH</name>
<dbReference type="EMBL" id="CP054836">
    <property type="protein sequence ID" value="QKV20627.1"/>
    <property type="molecule type" value="Genomic_DNA"/>
</dbReference>
<dbReference type="GO" id="GO:0051082">
    <property type="term" value="F:unfolded protein binding"/>
    <property type="evidence" value="ECO:0007669"/>
    <property type="project" value="InterPro"/>
</dbReference>
<dbReference type="PRINTS" id="PR00625">
    <property type="entry name" value="JDOMAIN"/>
</dbReference>
<dbReference type="PANTHER" id="PTHR43096">
    <property type="entry name" value="DNAJ HOMOLOG 1, MITOCHONDRIAL-RELATED"/>
    <property type="match status" value="1"/>
</dbReference>
<organism evidence="3 4">
    <name type="scientific">Oricola thermophila</name>
    <dbReference type="NCBI Taxonomy" id="2742145"/>
    <lineage>
        <taxon>Bacteria</taxon>
        <taxon>Pseudomonadati</taxon>
        <taxon>Pseudomonadota</taxon>
        <taxon>Alphaproteobacteria</taxon>
        <taxon>Hyphomicrobiales</taxon>
        <taxon>Ahrensiaceae</taxon>
        <taxon>Oricola</taxon>
    </lineage>
</organism>
<dbReference type="RefSeq" id="WP_175278517.1">
    <property type="nucleotide sequence ID" value="NZ_CP054836.1"/>
</dbReference>
<reference evidence="3 4" key="1">
    <citation type="submission" date="2020-06" db="EMBL/GenBank/DDBJ databases">
        <title>Oricola thermophila sp. nov. isolated from a tidal sediments.</title>
        <authorList>
            <person name="Kwon K.K."/>
            <person name="Yang S.-H."/>
            <person name="Park M.-J."/>
        </authorList>
    </citation>
    <scope>NUCLEOTIDE SEQUENCE [LARGE SCALE GENOMIC DNA]</scope>
    <source>
        <strain evidence="3 4">MEBiC13590</strain>
    </source>
</reference>
<sequence>MRDPYTVLGVAKTASTSEIKSAFRKLAKKYHPDANKDDPKAQERFSEISRAYEIIGDETKRKQYDRGEIDADGRETFHGAGGSGFAYDGFDARGGTGGFEFHGGAGAAEDILSELFGSAFGGGRSGGGPFSGFSDMGGAGGKRRTAQPQRGKDIEAELPVGVSDIFGEGKAKLRLPDGRTIAVKIPKGAVDGQVIRLKGQGQASATGHRGDILATIRIKPGEGMRIDGANIYQDVDVPLETAVFGGKVPLATPDGKKVALSVPAWTSSGQTMRLKGKGLPAPKGGHGDLLAVLHIRLPDEKREALEALFRKTTA</sequence>
<dbReference type="Pfam" id="PF01556">
    <property type="entry name" value="DnaJ_C"/>
    <property type="match status" value="1"/>
</dbReference>
<dbReference type="SMART" id="SM00271">
    <property type="entry name" value="DnaJ"/>
    <property type="match status" value="1"/>
</dbReference>